<dbReference type="Proteomes" id="UP000249393">
    <property type="component" value="Unassembled WGS sequence"/>
</dbReference>
<name>A0A2W5WCG8_9CAUL</name>
<gene>
    <name evidence="2" type="ORF">DI526_20190</name>
</gene>
<evidence type="ECO:0000313" key="2">
    <source>
        <dbReference type="EMBL" id="PZR31268.1"/>
    </source>
</evidence>
<evidence type="ECO:0000313" key="3">
    <source>
        <dbReference type="Proteomes" id="UP000249393"/>
    </source>
</evidence>
<feature type="region of interest" description="Disordered" evidence="1">
    <location>
        <begin position="86"/>
        <end position="108"/>
    </location>
</feature>
<dbReference type="RefSeq" id="WP_304281938.1">
    <property type="nucleotide sequence ID" value="NZ_QFQZ01000092.1"/>
</dbReference>
<organism evidence="2 3">
    <name type="scientific">Caulobacter segnis</name>
    <dbReference type="NCBI Taxonomy" id="88688"/>
    <lineage>
        <taxon>Bacteria</taxon>
        <taxon>Pseudomonadati</taxon>
        <taxon>Pseudomonadota</taxon>
        <taxon>Alphaproteobacteria</taxon>
        <taxon>Caulobacterales</taxon>
        <taxon>Caulobacteraceae</taxon>
        <taxon>Caulobacter</taxon>
    </lineage>
</organism>
<feature type="region of interest" description="Disordered" evidence="1">
    <location>
        <begin position="1"/>
        <end position="53"/>
    </location>
</feature>
<accession>A0A2W5WCG8</accession>
<protein>
    <submittedName>
        <fullName evidence="2">Uncharacterized protein</fullName>
    </submittedName>
</protein>
<dbReference type="AlphaFoldDB" id="A0A2W5WCG8"/>
<proteinExistence type="predicted"/>
<reference evidence="2 3" key="1">
    <citation type="submission" date="2017-08" db="EMBL/GenBank/DDBJ databases">
        <title>Infants hospitalized years apart are colonized by the same room-sourced microbial strains.</title>
        <authorList>
            <person name="Brooks B."/>
            <person name="Olm M.R."/>
            <person name="Firek B.A."/>
            <person name="Baker R."/>
            <person name="Thomas B.C."/>
            <person name="Morowitz M.J."/>
            <person name="Banfield J.F."/>
        </authorList>
    </citation>
    <scope>NUCLEOTIDE SEQUENCE [LARGE SCALE GENOMIC DNA]</scope>
    <source>
        <strain evidence="2">S2_003_000_R2_4</strain>
    </source>
</reference>
<sequence length="108" mass="11445">MTGPIDPIRRLGFSRRAHSASRDAGRHPDEDDVGPSAPDEDGRPASPPPRGEGFAAFAAHLMGQVGQKKGLRGGQEVLNAARSTYLGTEYSGPADRRPKAGLLKKTNI</sequence>
<feature type="compositionally biased region" description="Basic and acidic residues" evidence="1">
    <location>
        <begin position="20"/>
        <end position="29"/>
    </location>
</feature>
<evidence type="ECO:0000256" key="1">
    <source>
        <dbReference type="SAM" id="MobiDB-lite"/>
    </source>
</evidence>
<comment type="caution">
    <text evidence="2">The sequence shown here is derived from an EMBL/GenBank/DDBJ whole genome shotgun (WGS) entry which is preliminary data.</text>
</comment>
<dbReference type="EMBL" id="QFQZ01000092">
    <property type="protein sequence ID" value="PZR31268.1"/>
    <property type="molecule type" value="Genomic_DNA"/>
</dbReference>